<organism>
    <name type="scientific">Pediculus humanus subsp. corporis</name>
    <name type="common">Body louse</name>
    <dbReference type="NCBI Taxonomy" id="121224"/>
    <lineage>
        <taxon>Eukaryota</taxon>
        <taxon>Metazoa</taxon>
        <taxon>Ecdysozoa</taxon>
        <taxon>Arthropoda</taxon>
        <taxon>Hexapoda</taxon>
        <taxon>Insecta</taxon>
        <taxon>Pterygota</taxon>
        <taxon>Neoptera</taxon>
        <taxon>Paraneoptera</taxon>
        <taxon>Psocodea</taxon>
        <taxon>Troctomorpha</taxon>
        <taxon>Phthiraptera</taxon>
        <taxon>Anoplura</taxon>
        <taxon>Pediculidae</taxon>
        <taxon>Pediculus</taxon>
    </lineage>
</organism>
<proteinExistence type="predicted"/>
<dbReference type="EMBL" id="DS235132">
    <property type="protein sequence ID" value="EEB12393.1"/>
    <property type="molecule type" value="Genomic_DNA"/>
</dbReference>
<feature type="compositionally biased region" description="Polar residues" evidence="2">
    <location>
        <begin position="218"/>
        <end position="231"/>
    </location>
</feature>
<feature type="compositionally biased region" description="Polar residues" evidence="2">
    <location>
        <begin position="73"/>
        <end position="93"/>
    </location>
</feature>
<dbReference type="CDD" id="cd23767">
    <property type="entry name" value="IQCD"/>
    <property type="match status" value="1"/>
</dbReference>
<evidence type="ECO:0000313" key="4">
    <source>
        <dbReference type="EnsemblMetazoa" id="PHUM176290-PA"/>
    </source>
</evidence>
<feature type="compositionally biased region" description="Polar residues" evidence="2">
    <location>
        <begin position="388"/>
        <end position="398"/>
    </location>
</feature>
<feature type="coiled-coil region" evidence="1">
    <location>
        <begin position="45"/>
        <end position="72"/>
    </location>
</feature>
<dbReference type="Pfam" id="PF16025">
    <property type="entry name" value="CaM_bind"/>
    <property type="match status" value="1"/>
</dbReference>
<dbReference type="GO" id="GO:0032053">
    <property type="term" value="P:ciliary basal body organization"/>
    <property type="evidence" value="ECO:0007669"/>
    <property type="project" value="TreeGrafter"/>
</dbReference>
<reference evidence="4" key="3">
    <citation type="submission" date="2021-02" db="UniProtKB">
        <authorList>
            <consortium name="EnsemblMetazoa"/>
        </authorList>
    </citation>
    <scope>IDENTIFICATION</scope>
    <source>
        <strain evidence="4">USDA</strain>
    </source>
</reference>
<name>E0VG87_PEDHC</name>
<dbReference type="EMBL" id="AAZO01002044">
    <property type="status" value="NOT_ANNOTATED_CDS"/>
    <property type="molecule type" value="Genomic_DNA"/>
</dbReference>
<dbReference type="GeneID" id="8236786"/>
<dbReference type="GO" id="GO:0032465">
    <property type="term" value="P:regulation of cytokinesis"/>
    <property type="evidence" value="ECO:0007669"/>
    <property type="project" value="InterPro"/>
</dbReference>
<keyword evidence="5" id="KW-1185">Reference proteome</keyword>
<evidence type="ECO:0000256" key="1">
    <source>
        <dbReference type="SAM" id="Coils"/>
    </source>
</evidence>
<dbReference type="PANTHER" id="PTHR13594">
    <property type="entry name" value="CENTRIOLAR COILED-COIL PROTEIN OF 110 KDA"/>
    <property type="match status" value="1"/>
</dbReference>
<dbReference type="GO" id="GO:0005814">
    <property type="term" value="C:centriole"/>
    <property type="evidence" value="ECO:0007669"/>
    <property type="project" value="InterPro"/>
</dbReference>
<dbReference type="PANTHER" id="PTHR13594:SF1">
    <property type="entry name" value="CENTRIOLAR COILED-COIL PROTEIN OF 110 KDA"/>
    <property type="match status" value="1"/>
</dbReference>
<dbReference type="HOGENOM" id="CLU_359555_0_0_1"/>
<dbReference type="InterPro" id="IPR033207">
    <property type="entry name" value="CCP110"/>
</dbReference>
<dbReference type="EnsemblMetazoa" id="PHUM176290-RA">
    <property type="protein sequence ID" value="PHUM176290-PA"/>
    <property type="gene ID" value="PHUM176290"/>
</dbReference>
<accession>E0VG87</accession>
<reference evidence="3" key="1">
    <citation type="submission" date="2007-04" db="EMBL/GenBank/DDBJ databases">
        <title>Annotation of Pediculus humanus corporis strain USDA.</title>
        <authorList>
            <person name="Kirkness E."/>
            <person name="Hannick L."/>
            <person name="Hass B."/>
            <person name="Bruggner R."/>
            <person name="Lawson D."/>
            <person name="Bidwell S."/>
            <person name="Joardar V."/>
            <person name="Caler E."/>
            <person name="Walenz B."/>
            <person name="Inman J."/>
            <person name="Schobel S."/>
            <person name="Galinsky K."/>
            <person name="Amedeo P."/>
            <person name="Strausberg R."/>
        </authorList>
    </citation>
    <scope>NUCLEOTIDE SEQUENCE</scope>
    <source>
        <strain evidence="3">USDA</strain>
    </source>
</reference>
<dbReference type="STRING" id="121224.E0VG87"/>
<dbReference type="Proteomes" id="UP000009046">
    <property type="component" value="Unassembled WGS sequence"/>
</dbReference>
<feature type="compositionally biased region" description="Low complexity" evidence="2">
    <location>
        <begin position="313"/>
        <end position="324"/>
    </location>
</feature>
<dbReference type="InParanoid" id="E0VG87"/>
<feature type="region of interest" description="Disordered" evidence="2">
    <location>
        <begin position="373"/>
        <end position="402"/>
    </location>
</feature>
<feature type="region of interest" description="Disordered" evidence="2">
    <location>
        <begin position="255"/>
        <end position="350"/>
    </location>
</feature>
<dbReference type="AlphaFoldDB" id="E0VG87"/>
<dbReference type="GO" id="GO:1903723">
    <property type="term" value="P:negative regulation of centriole elongation"/>
    <property type="evidence" value="ECO:0007669"/>
    <property type="project" value="TreeGrafter"/>
</dbReference>
<dbReference type="KEGG" id="phu:Phum_PHUM176290"/>
<protein>
    <submittedName>
        <fullName evidence="3 4">Uncharacterized protein</fullName>
    </submittedName>
</protein>
<dbReference type="OMA" id="QYMSCMK"/>
<dbReference type="VEuPathDB" id="VectorBase:PHUM176290"/>
<dbReference type="RefSeq" id="XP_002425131.1">
    <property type="nucleotide sequence ID" value="XM_002425086.1"/>
</dbReference>
<evidence type="ECO:0000313" key="3">
    <source>
        <dbReference type="EMBL" id="EEB12393.1"/>
    </source>
</evidence>
<reference evidence="3" key="2">
    <citation type="submission" date="2007-04" db="EMBL/GenBank/DDBJ databases">
        <title>The genome of the human body louse.</title>
        <authorList>
            <consortium name="The Human Body Louse Genome Consortium"/>
            <person name="Kirkness E."/>
            <person name="Walenz B."/>
            <person name="Hass B."/>
            <person name="Bruggner R."/>
            <person name="Strausberg R."/>
        </authorList>
    </citation>
    <scope>NUCLEOTIDE SEQUENCE</scope>
    <source>
        <strain evidence="3">USDA</strain>
    </source>
</reference>
<dbReference type="GO" id="GO:0007099">
    <property type="term" value="P:centriole replication"/>
    <property type="evidence" value="ECO:0007669"/>
    <property type="project" value="InterPro"/>
</dbReference>
<dbReference type="PROSITE" id="PS50096">
    <property type="entry name" value="IQ"/>
    <property type="match status" value="1"/>
</dbReference>
<gene>
    <name evidence="4" type="primary">8236786</name>
    <name evidence="3" type="ORF">Phum_PHUM176290</name>
</gene>
<feature type="region of interest" description="Disordered" evidence="2">
    <location>
        <begin position="212"/>
        <end position="231"/>
    </location>
</feature>
<feature type="compositionally biased region" description="Polar residues" evidence="2">
    <location>
        <begin position="264"/>
        <end position="299"/>
    </location>
</feature>
<dbReference type="eggNOG" id="ENOG502QUVS">
    <property type="taxonomic scope" value="Eukaryota"/>
</dbReference>
<dbReference type="CTD" id="8236786"/>
<dbReference type="OrthoDB" id="10028852at2759"/>
<sequence>MNNSIGDLIQFDDCTDLKVASIVNKTSYISCIKIHGKPILPPLISEEKRLELRKYKEKAIEIEKKLQKNKVNDQISSDVSPISTLPPSRQSTPARPASLDLNEKCPGQTYLLSKSKTEGSLHEYSKTLIADSPNNSSQPSFKKLDFNSYKSTLEQRLALEENLPVKQIRNKYKQSPIVEEKWCDSEEDFNKWSPLKVEPLNSFKVTLQNENLEKSLDDSQNTPDTITQSPSLLRQNSYTLLTPSPALLGYLESEKKKKHENVHRSNSGRKTWNLSKAQEKWNPNNKNADGKTINGQNSSDEQDVQTDSKKGWSSFEDFSTFESSNQDVESNDVTEEKAFTNGSGTSPESYKCRKGIPVPIKLKCKIKGKKSKLFKSVPSPKSSEKVQTKSQASISKQNPPDYVPSEFKNELSELSNLLVQMKFNHEKQKKDLEERQQTEMKQLEILFKKKEEELLKKIQLNPKKSRKSVYSHKSKNPETNEYDIRVMGDGNHSQGKYDRENFIEEKFVSYYKQCRRPHSAKDFHHIYSYEDIIDENKRARSTDFNHGNQDTDLDVSFPEEFVQQSRDATLNNDCMTESDSISNFSSRSSTMSSENKPDLIPVVAFKKYRDLTKEEYDKYVRAATKITAAVRGYLTRRLLRTAHVQGLITTLKDAIICATQLHSASDIADSDIDLMRRLGRQIEAAWDAVYGVFFNTETTTRLQLIAADRERLKAIVTKNPIVNDKKKRISSATRKSLDRKRGNLNYMSKSQSSNGCTRVRMCTKMANSYPSPYFPQKLK</sequence>
<evidence type="ECO:0000313" key="5">
    <source>
        <dbReference type="Proteomes" id="UP000009046"/>
    </source>
</evidence>
<feature type="region of interest" description="Disordered" evidence="2">
    <location>
        <begin position="73"/>
        <end position="100"/>
    </location>
</feature>
<evidence type="ECO:0000256" key="2">
    <source>
        <dbReference type="SAM" id="MobiDB-lite"/>
    </source>
</evidence>
<keyword evidence="1" id="KW-0175">Coiled coil</keyword>